<protein>
    <recommendedName>
        <fullName evidence="1">Transglutaminase-like domain-containing protein</fullName>
    </recommendedName>
</protein>
<dbReference type="PANTHER" id="PTHR33490:SF12">
    <property type="entry name" value="BLL5557 PROTEIN"/>
    <property type="match status" value="1"/>
</dbReference>
<accession>K8NXU9</accession>
<dbReference type="RefSeq" id="WP_002713300.1">
    <property type="nucleotide sequence ID" value="NZ_KB375281.1"/>
</dbReference>
<dbReference type="OrthoDB" id="5438043at2"/>
<dbReference type="AlphaFoldDB" id="K8NXU9"/>
<reference evidence="2 3" key="1">
    <citation type="submission" date="2012-04" db="EMBL/GenBank/DDBJ databases">
        <title>The Genome Sequence of Afipia clevelandensis ATCC 49720.</title>
        <authorList>
            <consortium name="The Broad Institute Genome Sequencing Platform"/>
            <person name="Earl A."/>
            <person name="Ward D."/>
            <person name="Feldgarden M."/>
            <person name="Gevers D."/>
            <person name="Huys G."/>
            <person name="Walker B."/>
            <person name="Young S.K."/>
            <person name="Zeng Q."/>
            <person name="Gargeya S."/>
            <person name="Fitzgerald M."/>
            <person name="Haas B."/>
            <person name="Abouelleil A."/>
            <person name="Alvarado L."/>
            <person name="Arachchi H.M."/>
            <person name="Berlin A."/>
            <person name="Chapman S.B."/>
            <person name="Goldberg J."/>
            <person name="Griggs A."/>
            <person name="Gujja S."/>
            <person name="Hansen M."/>
            <person name="Howarth C."/>
            <person name="Imamovic A."/>
            <person name="Larimer J."/>
            <person name="McCowen C."/>
            <person name="Montmayeur A."/>
            <person name="Murphy C."/>
            <person name="Neiman D."/>
            <person name="Pearson M."/>
            <person name="Priest M."/>
            <person name="Roberts A."/>
            <person name="Saif S."/>
            <person name="Shea T."/>
            <person name="Sisk P."/>
            <person name="Sykes S."/>
            <person name="Wortman J."/>
            <person name="Nusbaum C."/>
            <person name="Birren B."/>
        </authorList>
    </citation>
    <scope>NUCLEOTIDE SEQUENCE [LARGE SCALE GENOMIC DNA]</scope>
    <source>
        <strain evidence="2 3">ATCC 49720</strain>
    </source>
</reference>
<organism evidence="2 3">
    <name type="scientific">Afipia clevelandensis ATCC 49720</name>
    <dbReference type="NCBI Taxonomy" id="883079"/>
    <lineage>
        <taxon>Bacteria</taxon>
        <taxon>Pseudomonadati</taxon>
        <taxon>Pseudomonadota</taxon>
        <taxon>Alphaproteobacteria</taxon>
        <taxon>Hyphomicrobiales</taxon>
        <taxon>Nitrobacteraceae</taxon>
        <taxon>Afipia</taxon>
    </lineage>
</organism>
<dbReference type="PANTHER" id="PTHR33490">
    <property type="entry name" value="BLR5614 PROTEIN-RELATED"/>
    <property type="match status" value="1"/>
</dbReference>
<name>K8NXU9_9BRAD</name>
<evidence type="ECO:0000259" key="1">
    <source>
        <dbReference type="SMART" id="SM00460"/>
    </source>
</evidence>
<dbReference type="Proteomes" id="UP000001095">
    <property type="component" value="Unassembled WGS sequence"/>
</dbReference>
<dbReference type="PATRIC" id="fig|883079.3.peg.2479"/>
<sequence length="273" mass="30809">MLIRVGFEISYGAVAETPMVVMLRIHPSRARDIVGEEVIVTEPNVRIRYFHDSFGNVCGRLTAPPGGITFRGDALVRDTGLPDAIVPEARQMPVEELPDEVLLYLMASRYCETDRLVDFAWSQFGHTAPGWERVQAINTWVHNHVRFDYQRARPTKSAYDVFEEREGVCRDFAHLALTLCRCMNIPARYVTGYMGDIGIPPDPAPMDFSGWYEVYLSGKWYTFDARHDKPRIGRILMGTGRDAADVALSTTFGRMVLNKFVVISDEVIEAKAG</sequence>
<dbReference type="InterPro" id="IPR038765">
    <property type="entry name" value="Papain-like_cys_pep_sf"/>
</dbReference>
<dbReference type="Pfam" id="PF01841">
    <property type="entry name" value="Transglut_core"/>
    <property type="match status" value="1"/>
</dbReference>
<dbReference type="EMBL" id="AGWY01000011">
    <property type="protein sequence ID" value="EKS35162.1"/>
    <property type="molecule type" value="Genomic_DNA"/>
</dbReference>
<dbReference type="Gene3D" id="3.10.620.30">
    <property type="match status" value="1"/>
</dbReference>
<dbReference type="SMART" id="SM00460">
    <property type="entry name" value="TGc"/>
    <property type="match status" value="1"/>
</dbReference>
<proteinExistence type="predicted"/>
<dbReference type="InterPro" id="IPR002931">
    <property type="entry name" value="Transglutaminase-like"/>
</dbReference>
<feature type="domain" description="Transglutaminase-like" evidence="1">
    <location>
        <begin position="161"/>
        <end position="227"/>
    </location>
</feature>
<evidence type="ECO:0000313" key="3">
    <source>
        <dbReference type="Proteomes" id="UP000001095"/>
    </source>
</evidence>
<evidence type="ECO:0000313" key="2">
    <source>
        <dbReference type="EMBL" id="EKS35162.1"/>
    </source>
</evidence>
<gene>
    <name evidence="2" type="ORF">HMPREF9696_02434</name>
</gene>
<dbReference type="HOGENOM" id="CLU_064253_0_0_5"/>
<dbReference type="Gene3D" id="2.60.40.2250">
    <property type="match status" value="1"/>
</dbReference>
<comment type="caution">
    <text evidence="2">The sequence shown here is derived from an EMBL/GenBank/DDBJ whole genome shotgun (WGS) entry which is preliminary data.</text>
</comment>
<keyword evidence="3" id="KW-1185">Reference proteome</keyword>
<dbReference type="SUPFAM" id="SSF54001">
    <property type="entry name" value="Cysteine proteinases"/>
    <property type="match status" value="1"/>
</dbReference>